<gene>
    <name evidence="12" type="ORF">J3R73_003852</name>
</gene>
<evidence type="ECO:0000256" key="2">
    <source>
        <dbReference type="ARBA" id="ARBA00004824"/>
    </source>
</evidence>
<proteinExistence type="inferred from homology"/>
<dbReference type="Proteomes" id="UP001237448">
    <property type="component" value="Unassembled WGS sequence"/>
</dbReference>
<comment type="function">
    <text evidence="1">Acts on leucine, isoleucine and valine.</text>
</comment>
<keyword evidence="12" id="KW-0032">Aminotransferase</keyword>
<reference evidence="12 13" key="1">
    <citation type="submission" date="2023-07" db="EMBL/GenBank/DDBJ databases">
        <title>Genomic Encyclopedia of Type Strains, Phase IV (KMG-IV): sequencing the most valuable type-strain genomes for metagenomic binning, comparative biology and taxonomic classification.</title>
        <authorList>
            <person name="Goeker M."/>
        </authorList>
    </citation>
    <scope>NUCLEOTIDE SEQUENCE [LARGE SCALE GENOMIC DNA]</scope>
    <source>
        <strain evidence="12 13">DSM 5896</strain>
    </source>
</reference>
<comment type="similarity">
    <text evidence="5">Belongs to the class-IV pyridoxal-phosphate-dependent aminotransferase family.</text>
</comment>
<comment type="caution">
    <text evidence="12">The sequence shown here is derived from an EMBL/GenBank/DDBJ whole genome shotgun (WGS) entry which is preliminary data.</text>
</comment>
<evidence type="ECO:0000313" key="12">
    <source>
        <dbReference type="EMBL" id="MDQ0394060.1"/>
    </source>
</evidence>
<evidence type="ECO:0000256" key="4">
    <source>
        <dbReference type="ARBA" id="ARBA00005072"/>
    </source>
</evidence>
<dbReference type="GO" id="GO:0004084">
    <property type="term" value="F:branched-chain-amino-acid transaminase activity"/>
    <property type="evidence" value="ECO:0007669"/>
    <property type="project" value="UniProtKB-EC"/>
</dbReference>
<dbReference type="PANTHER" id="PTHR42743:SF11">
    <property type="entry name" value="AMINODEOXYCHORISMATE LYASE"/>
    <property type="match status" value="1"/>
</dbReference>
<dbReference type="PANTHER" id="PTHR42743">
    <property type="entry name" value="AMINO-ACID AMINOTRANSFERASE"/>
    <property type="match status" value="1"/>
</dbReference>
<evidence type="ECO:0000256" key="9">
    <source>
        <dbReference type="ARBA" id="ARBA00048212"/>
    </source>
</evidence>
<evidence type="ECO:0000256" key="10">
    <source>
        <dbReference type="ARBA" id="ARBA00048798"/>
    </source>
</evidence>
<evidence type="ECO:0000313" key="13">
    <source>
        <dbReference type="Proteomes" id="UP001237448"/>
    </source>
</evidence>
<dbReference type="RefSeq" id="WP_307430421.1">
    <property type="nucleotide sequence ID" value="NZ_JAUSVK010000001.1"/>
</dbReference>
<evidence type="ECO:0000256" key="5">
    <source>
        <dbReference type="ARBA" id="ARBA00009320"/>
    </source>
</evidence>
<evidence type="ECO:0000256" key="6">
    <source>
        <dbReference type="ARBA" id="ARBA00013053"/>
    </source>
</evidence>
<keyword evidence="8" id="KW-0028">Amino-acid biosynthesis</keyword>
<sequence length="295" mass="30882">MSFLIHRTITAGAPGTPHVSALDRGFQLGDGVFDTMVGFGGHGFLIDRHLDRLLSHAAAIGIEIDRGTVEGAVRSVLAEAGARHAIVRTTLTRGEAARGLWPAAAGLPSLVVTAQPWSASLVGQPARLAVSDIPRNQRSPLARIKSLGYLDNILAARQAAQAGADDALILNLDGNAVSTTIANIFAFDGETLVTPPLVDGCLDGVMRGLVLEEARAMGLDCREASLTSTLVARASAMFLTNSVRLVRPVSALEGRCWAGRALASTALADRMLSGILARIEHAAAIRLDIPPRPSP</sequence>
<accession>A0ABU0FHJ2</accession>
<keyword evidence="8" id="KW-0100">Branched-chain amino acid biosynthesis</keyword>
<dbReference type="InterPro" id="IPR036038">
    <property type="entry name" value="Aminotransferase-like"/>
</dbReference>
<dbReference type="Gene3D" id="3.30.470.10">
    <property type="match status" value="1"/>
</dbReference>
<keyword evidence="13" id="KW-1185">Reference proteome</keyword>
<dbReference type="Gene3D" id="3.20.10.10">
    <property type="entry name" value="D-amino Acid Aminotransferase, subunit A, domain 2"/>
    <property type="match status" value="1"/>
</dbReference>
<evidence type="ECO:0000256" key="3">
    <source>
        <dbReference type="ARBA" id="ARBA00004931"/>
    </source>
</evidence>
<organism evidence="12 13">
    <name type="scientific">Labrys monachus</name>
    <dbReference type="NCBI Taxonomy" id="217067"/>
    <lineage>
        <taxon>Bacteria</taxon>
        <taxon>Pseudomonadati</taxon>
        <taxon>Pseudomonadota</taxon>
        <taxon>Alphaproteobacteria</taxon>
        <taxon>Hyphomicrobiales</taxon>
        <taxon>Xanthobacteraceae</taxon>
        <taxon>Labrys</taxon>
    </lineage>
</organism>
<comment type="pathway">
    <text evidence="2">Amino-acid biosynthesis; L-isoleucine biosynthesis; L-isoleucine from 2-oxobutanoate: step 4/4.</text>
</comment>
<comment type="pathway">
    <text evidence="4">Amino-acid biosynthesis; L-leucine biosynthesis; L-leucine from 3-methyl-2-oxobutanoate: step 4/4.</text>
</comment>
<dbReference type="InterPro" id="IPR050571">
    <property type="entry name" value="Class-IV_PLP-Dep_Aminotrnsfr"/>
</dbReference>
<protein>
    <recommendedName>
        <fullName evidence="7">Probable branched-chain-amino-acid aminotransferase</fullName>
        <ecNumber evidence="6">2.6.1.42</ecNumber>
    </recommendedName>
</protein>
<comment type="catalytic activity">
    <reaction evidence="9">
        <text>L-valine + 2-oxoglutarate = 3-methyl-2-oxobutanoate + L-glutamate</text>
        <dbReference type="Rhea" id="RHEA:24813"/>
        <dbReference type="ChEBI" id="CHEBI:11851"/>
        <dbReference type="ChEBI" id="CHEBI:16810"/>
        <dbReference type="ChEBI" id="CHEBI:29985"/>
        <dbReference type="ChEBI" id="CHEBI:57762"/>
        <dbReference type="EC" id="2.6.1.42"/>
    </reaction>
</comment>
<dbReference type="InterPro" id="IPR043132">
    <property type="entry name" value="BCAT-like_C"/>
</dbReference>
<comment type="pathway">
    <text evidence="3">Amino-acid biosynthesis; L-valine biosynthesis; L-valine from pyruvate: step 4/4.</text>
</comment>
<dbReference type="Pfam" id="PF01063">
    <property type="entry name" value="Aminotran_4"/>
    <property type="match status" value="1"/>
</dbReference>
<evidence type="ECO:0000256" key="11">
    <source>
        <dbReference type="ARBA" id="ARBA00049229"/>
    </source>
</evidence>
<dbReference type="EC" id="2.6.1.42" evidence="6"/>
<evidence type="ECO:0000256" key="8">
    <source>
        <dbReference type="ARBA" id="ARBA00023304"/>
    </source>
</evidence>
<dbReference type="EMBL" id="JAUSVK010000001">
    <property type="protein sequence ID" value="MDQ0394060.1"/>
    <property type="molecule type" value="Genomic_DNA"/>
</dbReference>
<evidence type="ECO:0000256" key="1">
    <source>
        <dbReference type="ARBA" id="ARBA00003109"/>
    </source>
</evidence>
<keyword evidence="12" id="KW-0808">Transferase</keyword>
<comment type="catalytic activity">
    <reaction evidence="11">
        <text>L-leucine + 2-oxoglutarate = 4-methyl-2-oxopentanoate + L-glutamate</text>
        <dbReference type="Rhea" id="RHEA:18321"/>
        <dbReference type="ChEBI" id="CHEBI:16810"/>
        <dbReference type="ChEBI" id="CHEBI:17865"/>
        <dbReference type="ChEBI" id="CHEBI:29985"/>
        <dbReference type="ChEBI" id="CHEBI:57427"/>
        <dbReference type="EC" id="2.6.1.42"/>
    </reaction>
</comment>
<evidence type="ECO:0000256" key="7">
    <source>
        <dbReference type="ARBA" id="ARBA00014472"/>
    </source>
</evidence>
<name>A0ABU0FHJ2_9HYPH</name>
<dbReference type="InterPro" id="IPR001544">
    <property type="entry name" value="Aminotrans_IV"/>
</dbReference>
<dbReference type="InterPro" id="IPR043131">
    <property type="entry name" value="BCAT-like_N"/>
</dbReference>
<comment type="catalytic activity">
    <reaction evidence="10">
        <text>L-isoleucine + 2-oxoglutarate = (S)-3-methyl-2-oxopentanoate + L-glutamate</text>
        <dbReference type="Rhea" id="RHEA:24801"/>
        <dbReference type="ChEBI" id="CHEBI:16810"/>
        <dbReference type="ChEBI" id="CHEBI:29985"/>
        <dbReference type="ChEBI" id="CHEBI:35146"/>
        <dbReference type="ChEBI" id="CHEBI:58045"/>
        <dbReference type="EC" id="2.6.1.42"/>
    </reaction>
</comment>
<dbReference type="SUPFAM" id="SSF56752">
    <property type="entry name" value="D-aminoacid aminotransferase-like PLP-dependent enzymes"/>
    <property type="match status" value="1"/>
</dbReference>